<evidence type="ECO:0000313" key="2">
    <source>
        <dbReference type="EMBL" id="GAA3559517.1"/>
    </source>
</evidence>
<dbReference type="Pfam" id="PF00903">
    <property type="entry name" value="Glyoxalase"/>
    <property type="match status" value="1"/>
</dbReference>
<sequence length="125" mass="13276">MERVTGLGDVFFRAADPEGLARWYATHLGVDPAPASYGDTSWWQQAGPTVFTPMPADAPHVGGPGHPWAVNFRVADLGAMVAQLRAAGVEVVVDPETYPNGTFADLHDPEGNPVQLWQPAGVDAV</sequence>
<evidence type="ECO:0000259" key="1">
    <source>
        <dbReference type="PROSITE" id="PS51819"/>
    </source>
</evidence>
<comment type="caution">
    <text evidence="2">The sequence shown here is derived from an EMBL/GenBank/DDBJ whole genome shotgun (WGS) entry which is preliminary data.</text>
</comment>
<keyword evidence="3" id="KW-1185">Reference proteome</keyword>
<name>A0ABP6X0E6_9ACTN</name>
<organism evidence="2 3">
    <name type="scientific">Microlunatus spumicola</name>
    <dbReference type="NCBI Taxonomy" id="81499"/>
    <lineage>
        <taxon>Bacteria</taxon>
        <taxon>Bacillati</taxon>
        <taxon>Actinomycetota</taxon>
        <taxon>Actinomycetes</taxon>
        <taxon>Propionibacteriales</taxon>
        <taxon>Propionibacteriaceae</taxon>
        <taxon>Microlunatus</taxon>
    </lineage>
</organism>
<dbReference type="InterPro" id="IPR029068">
    <property type="entry name" value="Glyas_Bleomycin-R_OHBP_Dase"/>
</dbReference>
<gene>
    <name evidence="2" type="ORF">GCM10022197_13680</name>
</gene>
<dbReference type="PANTHER" id="PTHR33993:SF5">
    <property type="entry name" value="GLYOXALASE"/>
    <property type="match status" value="1"/>
</dbReference>
<protein>
    <submittedName>
        <fullName evidence="2">Glyoxalase/bleomycin resistance/dioxygenase family protein</fullName>
    </submittedName>
</protein>
<dbReference type="RefSeq" id="WP_204911655.1">
    <property type="nucleotide sequence ID" value="NZ_BAAAYR010000001.1"/>
</dbReference>
<dbReference type="EMBL" id="BAAAYR010000001">
    <property type="protein sequence ID" value="GAA3559517.1"/>
    <property type="molecule type" value="Genomic_DNA"/>
</dbReference>
<dbReference type="InterPro" id="IPR037523">
    <property type="entry name" value="VOC_core"/>
</dbReference>
<dbReference type="Gene3D" id="3.10.180.10">
    <property type="entry name" value="2,3-Dihydroxybiphenyl 1,2-Dioxygenase, domain 1"/>
    <property type="match status" value="1"/>
</dbReference>
<dbReference type="PANTHER" id="PTHR33993">
    <property type="entry name" value="GLYOXALASE-RELATED"/>
    <property type="match status" value="1"/>
</dbReference>
<dbReference type="Proteomes" id="UP001500767">
    <property type="component" value="Unassembled WGS sequence"/>
</dbReference>
<dbReference type="PROSITE" id="PS51819">
    <property type="entry name" value="VOC"/>
    <property type="match status" value="1"/>
</dbReference>
<dbReference type="SUPFAM" id="SSF54593">
    <property type="entry name" value="Glyoxalase/Bleomycin resistance protein/Dihydroxybiphenyl dioxygenase"/>
    <property type="match status" value="1"/>
</dbReference>
<dbReference type="InterPro" id="IPR004360">
    <property type="entry name" value="Glyas_Fos-R_dOase_dom"/>
</dbReference>
<feature type="domain" description="VOC" evidence="1">
    <location>
        <begin position="6"/>
        <end position="119"/>
    </location>
</feature>
<evidence type="ECO:0000313" key="3">
    <source>
        <dbReference type="Proteomes" id="UP001500767"/>
    </source>
</evidence>
<reference evidence="3" key="1">
    <citation type="journal article" date="2019" name="Int. J. Syst. Evol. Microbiol.">
        <title>The Global Catalogue of Microorganisms (GCM) 10K type strain sequencing project: providing services to taxonomists for standard genome sequencing and annotation.</title>
        <authorList>
            <consortium name="The Broad Institute Genomics Platform"/>
            <consortium name="The Broad Institute Genome Sequencing Center for Infectious Disease"/>
            <person name="Wu L."/>
            <person name="Ma J."/>
        </authorList>
    </citation>
    <scope>NUCLEOTIDE SEQUENCE [LARGE SCALE GENOMIC DNA]</scope>
    <source>
        <strain evidence="3">JCM 16540</strain>
    </source>
</reference>
<proteinExistence type="predicted"/>
<dbReference type="InterPro" id="IPR052164">
    <property type="entry name" value="Anthracycline_SecMetBiosynth"/>
</dbReference>
<accession>A0ABP6X0E6</accession>